<feature type="chain" id="PRO_5035457571" description="Glucose-methanol-choline oxidoreductase N-terminal domain-containing protein" evidence="4">
    <location>
        <begin position="20"/>
        <end position="570"/>
    </location>
</feature>
<keyword evidence="2 3" id="KW-0274">FAD</keyword>
<dbReference type="Pfam" id="PF05199">
    <property type="entry name" value="GMC_oxred_C"/>
    <property type="match status" value="1"/>
</dbReference>
<evidence type="ECO:0000259" key="6">
    <source>
        <dbReference type="PROSITE" id="PS00624"/>
    </source>
</evidence>
<keyword evidence="8" id="KW-1185">Reference proteome</keyword>
<comment type="caution">
    <text evidence="7">The sequence shown here is derived from an EMBL/GenBank/DDBJ whole genome shotgun (WGS) entry which is preliminary data.</text>
</comment>
<dbReference type="Gene3D" id="3.50.50.60">
    <property type="entry name" value="FAD/NAD(P)-binding domain"/>
    <property type="match status" value="1"/>
</dbReference>
<comment type="similarity">
    <text evidence="1 3">Belongs to the GMC oxidoreductase family.</text>
</comment>
<proteinExistence type="inferred from homology"/>
<dbReference type="InterPro" id="IPR036188">
    <property type="entry name" value="FAD/NAD-bd_sf"/>
</dbReference>
<dbReference type="PRINTS" id="PR00411">
    <property type="entry name" value="PNDRDTASEI"/>
</dbReference>
<evidence type="ECO:0000259" key="5">
    <source>
        <dbReference type="PROSITE" id="PS00623"/>
    </source>
</evidence>
<dbReference type="InterPro" id="IPR007867">
    <property type="entry name" value="GMC_OxRtase_C"/>
</dbReference>
<dbReference type="GO" id="GO:0016614">
    <property type="term" value="F:oxidoreductase activity, acting on CH-OH group of donors"/>
    <property type="evidence" value="ECO:0007669"/>
    <property type="project" value="InterPro"/>
</dbReference>
<name>A0A8K0PFX9_9PEZI</name>
<evidence type="ECO:0000256" key="4">
    <source>
        <dbReference type="SAM" id="SignalP"/>
    </source>
</evidence>
<evidence type="ECO:0000256" key="3">
    <source>
        <dbReference type="RuleBase" id="RU003968"/>
    </source>
</evidence>
<evidence type="ECO:0000256" key="1">
    <source>
        <dbReference type="ARBA" id="ARBA00010790"/>
    </source>
</evidence>
<dbReference type="SUPFAM" id="SSF51905">
    <property type="entry name" value="FAD/NAD(P)-binding domain"/>
    <property type="match status" value="1"/>
</dbReference>
<gene>
    <name evidence="7" type="ORF">KVT40_004224</name>
</gene>
<dbReference type="PIRSF" id="PIRSF000137">
    <property type="entry name" value="Alcohol_oxidase"/>
    <property type="match status" value="1"/>
</dbReference>
<dbReference type="Pfam" id="PF00732">
    <property type="entry name" value="GMC_oxred_N"/>
    <property type="match status" value="1"/>
</dbReference>
<dbReference type="InterPro" id="IPR053208">
    <property type="entry name" value="GMC_Oxidoreductase_CD"/>
</dbReference>
<evidence type="ECO:0000256" key="2">
    <source>
        <dbReference type="PIRSR" id="PIRSR000137-2"/>
    </source>
</evidence>
<evidence type="ECO:0000313" key="8">
    <source>
        <dbReference type="Proteomes" id="UP000809789"/>
    </source>
</evidence>
<evidence type="ECO:0000313" key="7">
    <source>
        <dbReference type="EMBL" id="KAG8628351.1"/>
    </source>
</evidence>
<feature type="binding site" evidence="2">
    <location>
        <position position="243"/>
    </location>
    <ligand>
        <name>FAD</name>
        <dbReference type="ChEBI" id="CHEBI:57692"/>
    </ligand>
</feature>
<dbReference type="OrthoDB" id="413885at2759"/>
<reference evidence="7" key="1">
    <citation type="submission" date="2021-07" db="EMBL/GenBank/DDBJ databases">
        <title>Elsinoe batatas strain:CRI-CJ2 Genome sequencing and assembly.</title>
        <authorList>
            <person name="Huang L."/>
        </authorList>
    </citation>
    <scope>NUCLEOTIDE SEQUENCE</scope>
    <source>
        <strain evidence="7">CRI-CJ2</strain>
    </source>
</reference>
<sequence length="570" mass="60937">MRGLLTTSTFALLLRNAAAAPLLTRAADWTSETYDYIVVGAGPAGIIVADRLSETGKKTLLLEQGGPSYGITGGRERPDWLNGTDLSRVDVPGLYNTIFSGSPSLLCKDVGSVFGGCTLGGSSAINAGLYFEPPASDWDTYFPTTWNSTNVDASIRRLYERQPFLEVDAPSNVESSFDAVKTWLIDGAGYEETVFNDNPDQKEAVFGRPSYNYKDGQRGGPVTTYLQSALQRPNFSLQSNVTVKRAARSGSKATGVLITADGSEATINLTPNGRIIFSGGAIASPALLMKSGIGPEDVLTNLSNAGVLDPSLSPSCWLNNTSVGSGLFDNPNTFILLSSPFISSYTYSYTDPSPSDVNLYLTNRTGPYSFAGQTAVFWTYLNHTDSTPPTGLQGTISTAGYSDFTNASTITLNVYGTSGLLSTGRVSLLPSPSDPQKFIPSGGDGNFYSDAQGRDADDIATFIHELFAALDKSGSGLEPLNIPRNASKEEIRTYITTPSKYARGLTQHWSSSCRMRSCVDEMTRVVGMENLHVIDASIVAPLTVNPQFGVMVAGERGAELIWELDGVGKR</sequence>
<dbReference type="PANTHER" id="PTHR47190">
    <property type="entry name" value="DEHYDROGENASE, PUTATIVE-RELATED"/>
    <property type="match status" value="1"/>
</dbReference>
<keyword evidence="3" id="KW-0285">Flavoprotein</keyword>
<feature type="binding site" evidence="2">
    <location>
        <begin position="546"/>
        <end position="547"/>
    </location>
    <ligand>
        <name>FAD</name>
        <dbReference type="ChEBI" id="CHEBI:57692"/>
    </ligand>
</feature>
<dbReference type="AlphaFoldDB" id="A0A8K0PFX9"/>
<dbReference type="PROSITE" id="PS00624">
    <property type="entry name" value="GMC_OXRED_2"/>
    <property type="match status" value="1"/>
</dbReference>
<dbReference type="InterPro" id="IPR012132">
    <property type="entry name" value="GMC_OxRdtase"/>
</dbReference>
<feature type="domain" description="Glucose-methanol-choline oxidoreductase N-terminal" evidence="6">
    <location>
        <begin position="280"/>
        <end position="294"/>
    </location>
</feature>
<dbReference type="EMBL" id="JAESVG020000004">
    <property type="protein sequence ID" value="KAG8628351.1"/>
    <property type="molecule type" value="Genomic_DNA"/>
</dbReference>
<dbReference type="InterPro" id="IPR000172">
    <property type="entry name" value="GMC_OxRdtase_N"/>
</dbReference>
<dbReference type="Proteomes" id="UP000809789">
    <property type="component" value="Unassembled WGS sequence"/>
</dbReference>
<keyword evidence="4" id="KW-0732">Signal</keyword>
<organism evidence="7 8">
    <name type="scientific">Elsinoe batatas</name>
    <dbReference type="NCBI Taxonomy" id="2601811"/>
    <lineage>
        <taxon>Eukaryota</taxon>
        <taxon>Fungi</taxon>
        <taxon>Dikarya</taxon>
        <taxon>Ascomycota</taxon>
        <taxon>Pezizomycotina</taxon>
        <taxon>Dothideomycetes</taxon>
        <taxon>Dothideomycetidae</taxon>
        <taxon>Myriangiales</taxon>
        <taxon>Elsinoaceae</taxon>
        <taxon>Elsinoe</taxon>
    </lineage>
</organism>
<accession>A0A8K0PFX9</accession>
<protein>
    <recommendedName>
        <fullName evidence="5 6">Glucose-methanol-choline oxidoreductase N-terminal domain-containing protein</fullName>
    </recommendedName>
</protein>
<dbReference type="GO" id="GO:0050660">
    <property type="term" value="F:flavin adenine dinucleotide binding"/>
    <property type="evidence" value="ECO:0007669"/>
    <property type="project" value="InterPro"/>
</dbReference>
<dbReference type="PROSITE" id="PS00623">
    <property type="entry name" value="GMC_OXRED_1"/>
    <property type="match status" value="1"/>
</dbReference>
<dbReference type="SUPFAM" id="SSF54373">
    <property type="entry name" value="FAD-linked reductases, C-terminal domain"/>
    <property type="match status" value="1"/>
</dbReference>
<feature type="signal peptide" evidence="4">
    <location>
        <begin position="1"/>
        <end position="19"/>
    </location>
</feature>
<dbReference type="Gene3D" id="3.30.410.10">
    <property type="entry name" value="Cholesterol Oxidase, domain 2"/>
    <property type="match status" value="1"/>
</dbReference>
<feature type="domain" description="Glucose-methanol-choline oxidoreductase N-terminal" evidence="5">
    <location>
        <begin position="116"/>
        <end position="139"/>
    </location>
</feature>
<comment type="cofactor">
    <cofactor evidence="2">
        <name>FAD</name>
        <dbReference type="ChEBI" id="CHEBI:57692"/>
    </cofactor>
</comment>
<dbReference type="PANTHER" id="PTHR47190:SF1">
    <property type="entry name" value="GLUCOSE-METHANOL-CHOLINE OXIDOREDUCTASE N-TERMINAL DOMAIN-CONTAINING PROTEIN"/>
    <property type="match status" value="1"/>
</dbReference>